<keyword evidence="3" id="KW-1185">Reference proteome</keyword>
<dbReference type="GO" id="GO:0005975">
    <property type="term" value="P:carbohydrate metabolic process"/>
    <property type="evidence" value="ECO:0007669"/>
    <property type="project" value="InterPro"/>
</dbReference>
<reference evidence="2 3" key="1">
    <citation type="submission" date="2019-06" db="EMBL/GenBank/DDBJ databases">
        <title>Sequencing the genomes of 1000 actinobacteria strains.</title>
        <authorList>
            <person name="Klenk H.-P."/>
        </authorList>
    </citation>
    <scope>NUCLEOTIDE SEQUENCE [LARGE SCALE GENOMIC DNA]</scope>
    <source>
        <strain evidence="2 3">DSM 12335</strain>
    </source>
</reference>
<gene>
    <name evidence="2" type="ORF">FB467_0068</name>
</gene>
<dbReference type="Proteomes" id="UP000319516">
    <property type="component" value="Unassembled WGS sequence"/>
</dbReference>
<evidence type="ECO:0000313" key="2">
    <source>
        <dbReference type="EMBL" id="TQL49004.1"/>
    </source>
</evidence>
<dbReference type="PROSITE" id="PS01054">
    <property type="entry name" value="TRANSALDOLASE_1"/>
    <property type="match status" value="1"/>
</dbReference>
<dbReference type="InterPro" id="IPR001585">
    <property type="entry name" value="TAL/FSA"/>
</dbReference>
<protein>
    <submittedName>
        <fullName evidence="2">Transaldolase</fullName>
    </submittedName>
</protein>
<keyword evidence="1" id="KW-0704">Schiff base</keyword>
<dbReference type="Gene3D" id="3.20.20.70">
    <property type="entry name" value="Aldolase class I"/>
    <property type="match status" value="1"/>
</dbReference>
<organism evidence="2 3">
    <name type="scientific">Ornithinicoccus hortensis</name>
    <dbReference type="NCBI Taxonomy" id="82346"/>
    <lineage>
        <taxon>Bacteria</taxon>
        <taxon>Bacillati</taxon>
        <taxon>Actinomycetota</taxon>
        <taxon>Actinomycetes</taxon>
        <taxon>Micrococcales</taxon>
        <taxon>Intrasporangiaceae</taxon>
        <taxon>Ornithinicoccus</taxon>
    </lineage>
</organism>
<dbReference type="PANTHER" id="PTHR10683">
    <property type="entry name" value="TRANSALDOLASE"/>
    <property type="match status" value="1"/>
</dbReference>
<dbReference type="AlphaFoldDB" id="A0A542YM13"/>
<evidence type="ECO:0000256" key="1">
    <source>
        <dbReference type="ARBA" id="ARBA00023270"/>
    </source>
</evidence>
<dbReference type="RefSeq" id="WP_141783320.1">
    <property type="nucleotide sequence ID" value="NZ_BAAAIK010000008.1"/>
</dbReference>
<accession>A0A542YM13</accession>
<comment type="caution">
    <text evidence="2">The sequence shown here is derived from an EMBL/GenBank/DDBJ whole genome shotgun (WGS) entry which is preliminary data.</text>
</comment>
<name>A0A542YM13_9MICO</name>
<dbReference type="Pfam" id="PF00923">
    <property type="entry name" value="TAL_FSA"/>
    <property type="match status" value="1"/>
</dbReference>
<dbReference type="InterPro" id="IPR013785">
    <property type="entry name" value="Aldolase_TIM"/>
</dbReference>
<dbReference type="SUPFAM" id="SSF51569">
    <property type="entry name" value="Aldolase"/>
    <property type="match status" value="1"/>
</dbReference>
<evidence type="ECO:0000313" key="3">
    <source>
        <dbReference type="Proteomes" id="UP000319516"/>
    </source>
</evidence>
<dbReference type="PANTHER" id="PTHR10683:SF40">
    <property type="entry name" value="FRUCTOSE-6-PHOSPHATE ALDOLASE 1-RELATED"/>
    <property type="match status" value="1"/>
</dbReference>
<sequence length="211" mass="21841">MAFYIDSADRPLIEELWATGVFQGVTTNPTILSRAGLGQSDLPELYRWLTGLGVGTFYAQVVGTTTEAMLDSAAGLRDLGPLVVKVPATAAGFRAAGELVRDGGQVLLTAVYHPVQALLARDVGIQGVAPYVGRMIDAGRPGVAAVTQMQQAIGTEPTRILAASLRSADDVAALAAVGVPDFTVGEAVARAMLEDELTLTAVEEFEAAAAG</sequence>
<dbReference type="OrthoDB" id="9807051at2"/>
<dbReference type="InterPro" id="IPR018225">
    <property type="entry name" value="Transaldolase_AS"/>
</dbReference>
<proteinExistence type="predicted"/>
<dbReference type="EMBL" id="VFOP01000001">
    <property type="protein sequence ID" value="TQL49004.1"/>
    <property type="molecule type" value="Genomic_DNA"/>
</dbReference>